<evidence type="ECO:0000313" key="8">
    <source>
        <dbReference type="EMBL" id="VAY88614.1"/>
    </source>
</evidence>
<keyword evidence="3" id="KW-0597">Phosphoprotein</keyword>
<dbReference type="Gene3D" id="3.30.565.10">
    <property type="entry name" value="Histidine kinase-like ATPase, C-terminal domain"/>
    <property type="match status" value="1"/>
</dbReference>
<dbReference type="InterPro" id="IPR004358">
    <property type="entry name" value="Sig_transdc_His_kin-like_C"/>
</dbReference>
<dbReference type="GO" id="GO:0000160">
    <property type="term" value="P:phosphorelay signal transduction system"/>
    <property type="evidence" value="ECO:0007669"/>
    <property type="project" value="UniProtKB-KW"/>
</dbReference>
<keyword evidence="6" id="KW-0902">Two-component regulatory system</keyword>
<dbReference type="PRINTS" id="PR00344">
    <property type="entry name" value="BCTRLSENSOR"/>
</dbReference>
<dbReference type="CDD" id="cd00075">
    <property type="entry name" value="HATPase"/>
    <property type="match status" value="1"/>
</dbReference>
<evidence type="ECO:0000256" key="2">
    <source>
        <dbReference type="ARBA" id="ARBA00012438"/>
    </source>
</evidence>
<dbReference type="AlphaFoldDB" id="A0A3P3ZPB0"/>
<dbReference type="PANTHER" id="PTHR44936">
    <property type="entry name" value="SENSOR PROTEIN CREC"/>
    <property type="match status" value="1"/>
</dbReference>
<dbReference type="PANTHER" id="PTHR44936:SF9">
    <property type="entry name" value="SENSOR PROTEIN CREC"/>
    <property type="match status" value="1"/>
</dbReference>
<dbReference type="PROSITE" id="PS50109">
    <property type="entry name" value="HIS_KIN"/>
    <property type="match status" value="1"/>
</dbReference>
<name>A0A3P3ZPB0_9ZZZZ</name>
<dbReference type="SMART" id="SM00387">
    <property type="entry name" value="HATPase_c"/>
    <property type="match status" value="1"/>
</dbReference>
<dbReference type="InterPro" id="IPR003594">
    <property type="entry name" value="HATPase_dom"/>
</dbReference>
<evidence type="ECO:0000256" key="3">
    <source>
        <dbReference type="ARBA" id="ARBA00022553"/>
    </source>
</evidence>
<evidence type="ECO:0000256" key="6">
    <source>
        <dbReference type="ARBA" id="ARBA00023012"/>
    </source>
</evidence>
<dbReference type="InterPro" id="IPR036890">
    <property type="entry name" value="HATPase_C_sf"/>
</dbReference>
<dbReference type="EMBL" id="UOYP01000269">
    <property type="protein sequence ID" value="VAY88614.1"/>
    <property type="molecule type" value="Genomic_DNA"/>
</dbReference>
<reference evidence="8" key="1">
    <citation type="submission" date="2018-10" db="EMBL/GenBank/DDBJ databases">
        <authorList>
            <person name="Plewniak F."/>
        </authorList>
    </citation>
    <scope>NUCLEOTIDE SEQUENCE</scope>
</reference>
<dbReference type="GO" id="GO:0004673">
    <property type="term" value="F:protein histidine kinase activity"/>
    <property type="evidence" value="ECO:0007669"/>
    <property type="project" value="UniProtKB-EC"/>
</dbReference>
<dbReference type="InterPro" id="IPR050980">
    <property type="entry name" value="2C_sensor_his_kinase"/>
</dbReference>
<dbReference type="InterPro" id="IPR005467">
    <property type="entry name" value="His_kinase_dom"/>
</dbReference>
<keyword evidence="5 8" id="KW-0418">Kinase</keyword>
<evidence type="ECO:0000256" key="5">
    <source>
        <dbReference type="ARBA" id="ARBA00022777"/>
    </source>
</evidence>
<evidence type="ECO:0000256" key="4">
    <source>
        <dbReference type="ARBA" id="ARBA00022679"/>
    </source>
</evidence>
<proteinExistence type="predicted"/>
<accession>A0A3P3ZPB0</accession>
<keyword evidence="4 8" id="KW-0808">Transferase</keyword>
<comment type="catalytic activity">
    <reaction evidence="1">
        <text>ATP + protein L-histidine = ADP + protein N-phospho-L-histidine.</text>
        <dbReference type="EC" id="2.7.13.3"/>
    </reaction>
</comment>
<sequence>MAGNLLINAIRFSPVSGLIRLTLSEGSEGWKMMIQDQGPGVDPQDALHIFDPFYQGKRQPAGARKGSGVGLSIVRALVQAHGGGVSLIPQDNGVGGAVFCVEMPRDTGETGGQRSKGSKDRA</sequence>
<organism evidence="8">
    <name type="scientific">mine drainage metagenome</name>
    <dbReference type="NCBI Taxonomy" id="410659"/>
    <lineage>
        <taxon>unclassified sequences</taxon>
        <taxon>metagenomes</taxon>
        <taxon>ecological metagenomes</taxon>
    </lineage>
</organism>
<feature type="domain" description="Histidine kinase" evidence="7">
    <location>
        <begin position="1"/>
        <end position="107"/>
    </location>
</feature>
<evidence type="ECO:0000259" key="7">
    <source>
        <dbReference type="PROSITE" id="PS50109"/>
    </source>
</evidence>
<dbReference type="Pfam" id="PF02518">
    <property type="entry name" value="HATPase_c"/>
    <property type="match status" value="1"/>
</dbReference>
<protein>
    <recommendedName>
        <fullName evidence="2">histidine kinase</fullName>
        <ecNumber evidence="2">2.7.13.3</ecNumber>
    </recommendedName>
</protein>
<gene>
    <name evidence="8" type="ORF">CARN8_3400001</name>
</gene>
<dbReference type="EC" id="2.7.13.3" evidence="2"/>
<evidence type="ECO:0000256" key="1">
    <source>
        <dbReference type="ARBA" id="ARBA00000085"/>
    </source>
</evidence>
<dbReference type="SUPFAM" id="SSF55874">
    <property type="entry name" value="ATPase domain of HSP90 chaperone/DNA topoisomerase II/histidine kinase"/>
    <property type="match status" value="1"/>
</dbReference>